<dbReference type="InterPro" id="IPR000160">
    <property type="entry name" value="GGDEF_dom"/>
</dbReference>
<feature type="transmembrane region" description="Helical" evidence="1">
    <location>
        <begin position="152"/>
        <end position="172"/>
    </location>
</feature>
<dbReference type="PROSITE" id="PS50887">
    <property type="entry name" value="GGDEF"/>
    <property type="match status" value="1"/>
</dbReference>
<organism evidence="3 4">
    <name type="scientific">Microbacterium marmarense</name>
    <dbReference type="NCBI Taxonomy" id="3122051"/>
    <lineage>
        <taxon>Bacteria</taxon>
        <taxon>Bacillati</taxon>
        <taxon>Actinomycetota</taxon>
        <taxon>Actinomycetes</taxon>
        <taxon>Micrococcales</taxon>
        <taxon>Microbacteriaceae</taxon>
        <taxon>Microbacterium</taxon>
    </lineage>
</organism>
<reference evidence="3 4" key="1">
    <citation type="submission" date="2024-02" db="EMBL/GenBank/DDBJ databases">
        <authorList>
            <person name="Saticioglu I.B."/>
        </authorList>
    </citation>
    <scope>NUCLEOTIDE SEQUENCE [LARGE SCALE GENOMIC DNA]</scope>
    <source>
        <strain evidence="3 4">Mu-86</strain>
    </source>
</reference>
<feature type="transmembrane region" description="Helical" evidence="1">
    <location>
        <begin position="184"/>
        <end position="208"/>
    </location>
</feature>
<feature type="domain" description="GGDEF" evidence="2">
    <location>
        <begin position="250"/>
        <end position="377"/>
    </location>
</feature>
<sequence>MIESGEFAVVQTTVVTTCVILMTWLGLVGRSGRPTMLWTLGLFFSLLGVYASYASIALGLETAVLPAGQAFGCGMPLLLWSGLRALHRKRAYSWAGPAQALVTFAVLMATAGSAFGAFAFRTAFFATGLAVVALAIEAMSGDTRGSLYTPPLVAACGLVFALATVGFLLPLITGNTLVELGDALFTRVSVMISTMFLITATVTLLFYANRRPGALDTLEALDAFMPQSLMRGVARERLVRAGRRDESDWTFIELCLDDLDDLRDASNGWSFRALVSTFETIIIQELRAEADLSRVVPGRVQILVAESAASTRERVRLVINRLSEEASGVANVRVSASAGIVPVVVGTDTYDQLATLAHDAVLEAQSQGGDRWVRLPPRDGRQAPATTTIALQPPPATAR</sequence>
<feature type="transmembrane region" description="Helical" evidence="1">
    <location>
        <begin position="62"/>
        <end position="80"/>
    </location>
</feature>
<keyword evidence="4" id="KW-1185">Reference proteome</keyword>
<keyword evidence="1" id="KW-0472">Membrane</keyword>
<feature type="transmembrane region" description="Helical" evidence="1">
    <location>
        <begin position="118"/>
        <end position="140"/>
    </location>
</feature>
<keyword evidence="1" id="KW-1133">Transmembrane helix</keyword>
<evidence type="ECO:0000313" key="3">
    <source>
        <dbReference type="EMBL" id="MEJ1156013.1"/>
    </source>
</evidence>
<gene>
    <name evidence="3" type="ORF">WDU96_10450</name>
</gene>
<dbReference type="RefSeq" id="WP_337338460.1">
    <property type="nucleotide sequence ID" value="NZ_JBBDGL010000003.1"/>
</dbReference>
<feature type="transmembrane region" description="Helical" evidence="1">
    <location>
        <begin position="6"/>
        <end position="28"/>
    </location>
</feature>
<name>A0ABU8LUS7_9MICO</name>
<accession>A0ABU8LUS7</accession>
<protein>
    <recommendedName>
        <fullName evidence="2">GGDEF domain-containing protein</fullName>
    </recommendedName>
</protein>
<keyword evidence="1" id="KW-0812">Transmembrane</keyword>
<dbReference type="EMBL" id="JBBDGL010000003">
    <property type="protein sequence ID" value="MEJ1156013.1"/>
    <property type="molecule type" value="Genomic_DNA"/>
</dbReference>
<evidence type="ECO:0000256" key="1">
    <source>
        <dbReference type="SAM" id="Phobius"/>
    </source>
</evidence>
<proteinExistence type="predicted"/>
<dbReference type="Proteomes" id="UP001368654">
    <property type="component" value="Unassembled WGS sequence"/>
</dbReference>
<comment type="caution">
    <text evidence="3">The sequence shown here is derived from an EMBL/GenBank/DDBJ whole genome shotgun (WGS) entry which is preliminary data.</text>
</comment>
<feature type="transmembrane region" description="Helical" evidence="1">
    <location>
        <begin position="35"/>
        <end position="56"/>
    </location>
</feature>
<feature type="transmembrane region" description="Helical" evidence="1">
    <location>
        <begin position="92"/>
        <end position="112"/>
    </location>
</feature>
<evidence type="ECO:0000313" key="4">
    <source>
        <dbReference type="Proteomes" id="UP001368654"/>
    </source>
</evidence>
<evidence type="ECO:0000259" key="2">
    <source>
        <dbReference type="PROSITE" id="PS50887"/>
    </source>
</evidence>